<reference evidence="1" key="1">
    <citation type="submission" date="2023-03" db="EMBL/GenBank/DDBJ databases">
        <authorList>
            <person name="Shen W."/>
            <person name="Cai J."/>
        </authorList>
    </citation>
    <scope>NUCLEOTIDE SEQUENCE</scope>
    <source>
        <strain evidence="1">K69-2</strain>
    </source>
</reference>
<evidence type="ECO:0000313" key="2">
    <source>
        <dbReference type="Proteomes" id="UP001183682"/>
    </source>
</evidence>
<protein>
    <submittedName>
        <fullName evidence="1">Uncharacterized protein</fullName>
    </submittedName>
</protein>
<dbReference type="RefSeq" id="WP_311810056.1">
    <property type="nucleotide sequence ID" value="NZ_JARPZN010000015.1"/>
</dbReference>
<comment type="caution">
    <text evidence="1">The sequence shown here is derived from an EMBL/GenBank/DDBJ whole genome shotgun (WGS) entry which is preliminary data.</text>
</comment>
<dbReference type="AlphaFoldDB" id="A0AAE4HV08"/>
<gene>
    <name evidence="1" type="ORF">P7E30_15155</name>
</gene>
<dbReference type="Proteomes" id="UP001183682">
    <property type="component" value="Unassembled WGS sequence"/>
</dbReference>
<proteinExistence type="predicted"/>
<organism evidence="1 2">
    <name type="scientific">Enterococcus gallinarum</name>
    <dbReference type="NCBI Taxonomy" id="1353"/>
    <lineage>
        <taxon>Bacteria</taxon>
        <taxon>Bacillati</taxon>
        <taxon>Bacillota</taxon>
        <taxon>Bacilli</taxon>
        <taxon>Lactobacillales</taxon>
        <taxon>Enterococcaceae</taxon>
        <taxon>Enterococcus</taxon>
    </lineage>
</organism>
<evidence type="ECO:0000313" key="1">
    <source>
        <dbReference type="EMBL" id="MDT2691514.1"/>
    </source>
</evidence>
<sequence>MSRRAEFVDAHGIMLVQEDATGSNKTYAAVVLIRTGENNKMRNWIVQILDSNGDVRYQIECFGNEQKALNLAFQLEQKWFKRNQIRE</sequence>
<name>A0AAE4HV08_ENTGA</name>
<accession>A0AAE4HV08</accession>
<dbReference type="EMBL" id="JARPZN010000015">
    <property type="protein sequence ID" value="MDT2691514.1"/>
    <property type="molecule type" value="Genomic_DNA"/>
</dbReference>